<evidence type="ECO:0000259" key="5">
    <source>
        <dbReference type="PROSITE" id="PS51918"/>
    </source>
</evidence>
<reference evidence="6" key="2">
    <citation type="submission" date="2021-04" db="EMBL/GenBank/DDBJ databases">
        <authorList>
            <person name="Liu J."/>
        </authorList>
    </citation>
    <scope>NUCLEOTIDE SEQUENCE</scope>
    <source>
        <strain evidence="6">BAD-6</strain>
    </source>
</reference>
<sequence>MQSDFQLAEYMSQSIQSIIHSAARASIQNPKESAFLFKYLLESKKAEKIRVKYEKEGKHIPPFLIASITTNCNLSCKGCYARACPSHSALEDPCCLTPDHWRRIFQEAKQIGVSFILLAGGEPMMQKEVIRCAGECSSIIFPIFTNGTMIGSEELLLFDKKRNLVPILSLEGGEAETDARRGSGIYQVLLKVMEQFKKKGIFFGVSITVTAANNSLVTRDDFIESLKRQGCKTVFFVEYVPVDGVSKGLVLSREESDAIDRDVAHLRQRHPEMVFLSFPGDEKYSGGCLAAGRGFFHINAGGGAEPCPFSPYSETNLKDAALLEVLSSPFFQKLAESGLLQQEHEGGCVLFQKDKEVKELLG</sequence>
<keyword evidence="1" id="KW-0949">S-adenosyl-L-methionine</keyword>
<name>A0A8J8B3E6_9FIRM</name>
<keyword evidence="4" id="KW-0411">Iron-sulfur</keyword>
<dbReference type="GO" id="GO:0046872">
    <property type="term" value="F:metal ion binding"/>
    <property type="evidence" value="ECO:0007669"/>
    <property type="project" value="UniProtKB-KW"/>
</dbReference>
<keyword evidence="2" id="KW-0479">Metal-binding</keyword>
<dbReference type="InterPro" id="IPR013785">
    <property type="entry name" value="Aldolase_TIM"/>
</dbReference>
<dbReference type="AlphaFoldDB" id="A0A8J8B3E6"/>
<dbReference type="PROSITE" id="PS51918">
    <property type="entry name" value="RADICAL_SAM"/>
    <property type="match status" value="1"/>
</dbReference>
<dbReference type="PANTHER" id="PTHR43524:SF1">
    <property type="entry name" value="RADICAL SAM SUPERFAMILY PROTEIN"/>
    <property type="match status" value="1"/>
</dbReference>
<dbReference type="SFLD" id="SFLDS00029">
    <property type="entry name" value="Radical_SAM"/>
    <property type="match status" value="1"/>
</dbReference>
<dbReference type="GO" id="GO:0051536">
    <property type="term" value="F:iron-sulfur cluster binding"/>
    <property type="evidence" value="ECO:0007669"/>
    <property type="project" value="UniProtKB-KW"/>
</dbReference>
<gene>
    <name evidence="6" type="ORF">KCX82_10175</name>
</gene>
<dbReference type="InterPro" id="IPR058240">
    <property type="entry name" value="rSAM_sf"/>
</dbReference>
<proteinExistence type="predicted"/>
<evidence type="ECO:0000256" key="3">
    <source>
        <dbReference type="ARBA" id="ARBA00023004"/>
    </source>
</evidence>
<dbReference type="CDD" id="cd21128">
    <property type="entry name" value="SPASM_rSAM"/>
    <property type="match status" value="1"/>
</dbReference>
<protein>
    <submittedName>
        <fullName evidence="6">Radical SAM protein</fullName>
    </submittedName>
</protein>
<feature type="domain" description="Radical SAM core" evidence="5">
    <location>
        <begin position="58"/>
        <end position="281"/>
    </location>
</feature>
<dbReference type="InterPro" id="IPR007197">
    <property type="entry name" value="rSAM"/>
</dbReference>
<dbReference type="Gene3D" id="3.20.20.70">
    <property type="entry name" value="Aldolase class I"/>
    <property type="match status" value="1"/>
</dbReference>
<reference evidence="6" key="1">
    <citation type="submission" date="2021-04" db="EMBL/GenBank/DDBJ databases">
        <title>Sinoanaerobacter chloroacetimidivorans sp. nov., an obligate anaerobic bacterium isolated from anaerobic sludge.</title>
        <authorList>
            <person name="Bao Y."/>
        </authorList>
    </citation>
    <scope>NUCLEOTIDE SEQUENCE</scope>
    <source>
        <strain evidence="6">BAD-6</strain>
    </source>
</reference>
<evidence type="ECO:0000256" key="4">
    <source>
        <dbReference type="ARBA" id="ARBA00023014"/>
    </source>
</evidence>
<dbReference type="SUPFAM" id="SSF102114">
    <property type="entry name" value="Radical SAM enzymes"/>
    <property type="match status" value="1"/>
</dbReference>
<dbReference type="RefSeq" id="WP_227018370.1">
    <property type="nucleotide sequence ID" value="NZ_JAGSND010000006.1"/>
</dbReference>
<dbReference type="Pfam" id="PF04055">
    <property type="entry name" value="Radical_SAM"/>
    <property type="match status" value="1"/>
</dbReference>
<keyword evidence="7" id="KW-1185">Reference proteome</keyword>
<evidence type="ECO:0000256" key="2">
    <source>
        <dbReference type="ARBA" id="ARBA00022723"/>
    </source>
</evidence>
<comment type="caution">
    <text evidence="6">The sequence shown here is derived from an EMBL/GenBank/DDBJ whole genome shotgun (WGS) entry which is preliminary data.</text>
</comment>
<evidence type="ECO:0000313" key="7">
    <source>
        <dbReference type="Proteomes" id="UP000675664"/>
    </source>
</evidence>
<dbReference type="EMBL" id="JAGSND010000006">
    <property type="protein sequence ID" value="MBR0598240.1"/>
    <property type="molecule type" value="Genomic_DNA"/>
</dbReference>
<dbReference type="SFLD" id="SFLDG01067">
    <property type="entry name" value="SPASM/twitch_domain_containing"/>
    <property type="match status" value="1"/>
</dbReference>
<accession>A0A8J8B3E6</accession>
<evidence type="ECO:0000313" key="6">
    <source>
        <dbReference type="EMBL" id="MBR0598240.1"/>
    </source>
</evidence>
<dbReference type="CDD" id="cd01335">
    <property type="entry name" value="Radical_SAM"/>
    <property type="match status" value="1"/>
</dbReference>
<keyword evidence="3" id="KW-0408">Iron</keyword>
<organism evidence="6 7">
    <name type="scientific">Sinanaerobacter chloroacetimidivorans</name>
    <dbReference type="NCBI Taxonomy" id="2818044"/>
    <lineage>
        <taxon>Bacteria</taxon>
        <taxon>Bacillati</taxon>
        <taxon>Bacillota</taxon>
        <taxon>Clostridia</taxon>
        <taxon>Peptostreptococcales</taxon>
        <taxon>Anaerovoracaceae</taxon>
        <taxon>Sinanaerobacter</taxon>
    </lineage>
</organism>
<dbReference type="PANTHER" id="PTHR43524">
    <property type="entry name" value="RADICAL SAM SUPERFAMILY PROTEIN"/>
    <property type="match status" value="1"/>
</dbReference>
<evidence type="ECO:0000256" key="1">
    <source>
        <dbReference type="ARBA" id="ARBA00022691"/>
    </source>
</evidence>
<dbReference type="Proteomes" id="UP000675664">
    <property type="component" value="Unassembled WGS sequence"/>
</dbReference>
<dbReference type="GO" id="GO:0003824">
    <property type="term" value="F:catalytic activity"/>
    <property type="evidence" value="ECO:0007669"/>
    <property type="project" value="InterPro"/>
</dbReference>